<proteinExistence type="inferred from homology"/>
<evidence type="ECO:0000256" key="6">
    <source>
        <dbReference type="ARBA" id="ARBA00015850"/>
    </source>
</evidence>
<dbReference type="KEGG" id="wna:KA717_29650"/>
<comment type="function">
    <text evidence="14 19">Joins adenosylcobinamide-GDP and alpha-ribazole to generate adenosylcobalamin (Ado-cobalamin). Also synthesizes adenosylcobalamin 5'-phosphate from adenosylcobinamide-GDP and alpha-ribazole 5'-phosphate.</text>
</comment>
<dbReference type="NCBIfam" id="TIGR00317">
    <property type="entry name" value="cobS"/>
    <property type="match status" value="1"/>
</dbReference>
<sequence>MLNHFARSEVLGSPVRFNLLKRSQSWLASFLGAILFYTIIPLPPFLTVQLEHIARWVPLVGMLLGLMLGCLDWILGWLGFPPLVRSALVISNWVALTGGLHLDGASDTADGLAVTDPERRLTVMQDSTTGAFGAMAIAVILLLKTLALAELRDYRWFCLILAAGWSRWGQVAAIAFYPYLKPTGKGARHRQNFQFPQDLLLGVSILLAYSGFFSYQHPQQSLVILGMTCGAAAIALLSGWWFARQLGGHTGDSYGAIVEWSEALILCLLTWGFH</sequence>
<dbReference type="PANTHER" id="PTHR34148:SF1">
    <property type="entry name" value="ADENOSYLCOBINAMIDE-GDP RIBAZOLETRANSFERASE"/>
    <property type="match status" value="1"/>
</dbReference>
<evidence type="ECO:0000256" key="5">
    <source>
        <dbReference type="ARBA" id="ARBA00013200"/>
    </source>
</evidence>
<feature type="transmembrane region" description="Helical" evidence="19">
    <location>
        <begin position="156"/>
        <end position="179"/>
    </location>
</feature>
<dbReference type="AlphaFoldDB" id="A0A977KTW3"/>
<keyword evidence="7 19" id="KW-1003">Cell membrane</keyword>
<name>A0A977KTW3_9CYAN</name>
<comment type="similarity">
    <text evidence="4 19">Belongs to the CobS family.</text>
</comment>
<reference evidence="20" key="1">
    <citation type="submission" date="2021-04" db="EMBL/GenBank/DDBJ databases">
        <title>Genome sequence of Woronichinia naegeliana from Washington state freshwater lake bloom.</title>
        <authorList>
            <person name="Dreher T.W."/>
        </authorList>
    </citation>
    <scope>NUCLEOTIDE SEQUENCE</scope>
    <source>
        <strain evidence="20">WA131</strain>
    </source>
</reference>
<comment type="pathway">
    <text evidence="3 19">Cofactor biosynthesis; adenosylcobalamin biosynthesis; adenosylcobalamin from cob(II)yrinate a,c-diamide: step 7/7.</text>
</comment>
<dbReference type="HAMAP" id="MF_00719">
    <property type="entry name" value="CobS"/>
    <property type="match status" value="1"/>
</dbReference>
<evidence type="ECO:0000256" key="7">
    <source>
        <dbReference type="ARBA" id="ARBA00022475"/>
    </source>
</evidence>
<evidence type="ECO:0000256" key="15">
    <source>
        <dbReference type="ARBA" id="ARBA00032605"/>
    </source>
</evidence>
<dbReference type="EC" id="2.7.8.26" evidence="5 19"/>
<feature type="transmembrane region" description="Helical" evidence="19">
    <location>
        <begin position="59"/>
        <end position="80"/>
    </location>
</feature>
<keyword evidence="10 19" id="KW-0812">Transmembrane</keyword>
<evidence type="ECO:0000256" key="17">
    <source>
        <dbReference type="ARBA" id="ARBA00048623"/>
    </source>
</evidence>
<evidence type="ECO:0000256" key="12">
    <source>
        <dbReference type="ARBA" id="ARBA00022989"/>
    </source>
</evidence>
<comment type="catalytic activity">
    <reaction evidence="17 19">
        <text>alpha-ribazole + adenosylcob(III)inamide-GDP = adenosylcob(III)alamin + GMP + H(+)</text>
        <dbReference type="Rhea" id="RHEA:16049"/>
        <dbReference type="ChEBI" id="CHEBI:10329"/>
        <dbReference type="ChEBI" id="CHEBI:15378"/>
        <dbReference type="ChEBI" id="CHEBI:18408"/>
        <dbReference type="ChEBI" id="CHEBI:58115"/>
        <dbReference type="ChEBI" id="CHEBI:60487"/>
        <dbReference type="EC" id="2.7.8.26"/>
    </reaction>
</comment>
<gene>
    <name evidence="19 20" type="primary">cobS</name>
    <name evidence="20" type="ORF">KA717_29650</name>
</gene>
<evidence type="ECO:0000256" key="1">
    <source>
        <dbReference type="ARBA" id="ARBA00001946"/>
    </source>
</evidence>
<evidence type="ECO:0000256" key="19">
    <source>
        <dbReference type="HAMAP-Rule" id="MF_00719"/>
    </source>
</evidence>
<dbReference type="GO" id="GO:0005886">
    <property type="term" value="C:plasma membrane"/>
    <property type="evidence" value="ECO:0007669"/>
    <property type="project" value="UniProtKB-SubCell"/>
</dbReference>
<dbReference type="GO" id="GO:0008818">
    <property type="term" value="F:cobalamin 5'-phosphate synthase activity"/>
    <property type="evidence" value="ECO:0007669"/>
    <property type="project" value="UniProtKB-UniRule"/>
</dbReference>
<dbReference type="GO" id="GO:0051073">
    <property type="term" value="F:adenosylcobinamide-GDP ribazoletransferase activity"/>
    <property type="evidence" value="ECO:0007669"/>
    <property type="project" value="UniProtKB-UniRule"/>
</dbReference>
<evidence type="ECO:0000313" key="20">
    <source>
        <dbReference type="EMBL" id="UXE59834.1"/>
    </source>
</evidence>
<evidence type="ECO:0000256" key="11">
    <source>
        <dbReference type="ARBA" id="ARBA00022842"/>
    </source>
</evidence>
<comment type="cofactor">
    <cofactor evidence="1 19">
        <name>Mg(2+)</name>
        <dbReference type="ChEBI" id="CHEBI:18420"/>
    </cofactor>
</comment>
<keyword evidence="11 19" id="KW-0460">Magnesium</keyword>
<evidence type="ECO:0000256" key="3">
    <source>
        <dbReference type="ARBA" id="ARBA00004663"/>
    </source>
</evidence>
<evidence type="ECO:0000256" key="4">
    <source>
        <dbReference type="ARBA" id="ARBA00010561"/>
    </source>
</evidence>
<evidence type="ECO:0000256" key="18">
    <source>
        <dbReference type="ARBA" id="ARBA00049504"/>
    </source>
</evidence>
<feature type="transmembrane region" description="Helical" evidence="19">
    <location>
        <begin position="130"/>
        <end position="149"/>
    </location>
</feature>
<protein>
    <recommendedName>
        <fullName evidence="6 19">Adenosylcobinamide-GDP ribazoletransferase</fullName>
        <ecNumber evidence="5 19">2.7.8.26</ecNumber>
    </recommendedName>
    <alternativeName>
        <fullName evidence="16 19">Cobalamin synthase</fullName>
    </alternativeName>
    <alternativeName>
        <fullName evidence="15 19">Cobalamin-5'-phosphate synthase</fullName>
    </alternativeName>
</protein>
<dbReference type="InterPro" id="IPR003805">
    <property type="entry name" value="CobS"/>
</dbReference>
<evidence type="ECO:0000256" key="13">
    <source>
        <dbReference type="ARBA" id="ARBA00023136"/>
    </source>
</evidence>
<comment type="catalytic activity">
    <reaction evidence="18 19">
        <text>alpha-ribazole 5'-phosphate + adenosylcob(III)inamide-GDP = adenosylcob(III)alamin 5'-phosphate + GMP + H(+)</text>
        <dbReference type="Rhea" id="RHEA:23560"/>
        <dbReference type="ChEBI" id="CHEBI:15378"/>
        <dbReference type="ChEBI" id="CHEBI:57918"/>
        <dbReference type="ChEBI" id="CHEBI:58115"/>
        <dbReference type="ChEBI" id="CHEBI:60487"/>
        <dbReference type="ChEBI" id="CHEBI:60493"/>
        <dbReference type="EC" id="2.7.8.26"/>
    </reaction>
</comment>
<dbReference type="EMBL" id="CP073041">
    <property type="protein sequence ID" value="UXE59834.1"/>
    <property type="molecule type" value="Genomic_DNA"/>
</dbReference>
<evidence type="ECO:0000256" key="16">
    <source>
        <dbReference type="ARBA" id="ARBA00032853"/>
    </source>
</evidence>
<feature type="transmembrane region" description="Helical" evidence="19">
    <location>
        <begin position="222"/>
        <end position="242"/>
    </location>
</feature>
<dbReference type="Pfam" id="PF02654">
    <property type="entry name" value="CobS"/>
    <property type="match status" value="1"/>
</dbReference>
<keyword evidence="13 19" id="KW-0472">Membrane</keyword>
<feature type="transmembrane region" description="Helical" evidence="19">
    <location>
        <begin position="26"/>
        <end position="47"/>
    </location>
</feature>
<evidence type="ECO:0000256" key="10">
    <source>
        <dbReference type="ARBA" id="ARBA00022692"/>
    </source>
</evidence>
<evidence type="ECO:0000256" key="2">
    <source>
        <dbReference type="ARBA" id="ARBA00004651"/>
    </source>
</evidence>
<evidence type="ECO:0000256" key="9">
    <source>
        <dbReference type="ARBA" id="ARBA00022679"/>
    </source>
</evidence>
<organism evidence="20">
    <name type="scientific">Woronichinia naegeliana WA131</name>
    <dbReference type="NCBI Taxonomy" id="2824559"/>
    <lineage>
        <taxon>Bacteria</taxon>
        <taxon>Bacillati</taxon>
        <taxon>Cyanobacteriota</taxon>
        <taxon>Cyanophyceae</taxon>
        <taxon>Synechococcales</taxon>
        <taxon>Coelosphaeriaceae</taxon>
        <taxon>Woronichinia</taxon>
    </lineage>
</organism>
<keyword evidence="9 19" id="KW-0808">Transferase</keyword>
<feature type="transmembrane region" description="Helical" evidence="19">
    <location>
        <begin position="199"/>
        <end position="215"/>
    </location>
</feature>
<evidence type="ECO:0000256" key="14">
    <source>
        <dbReference type="ARBA" id="ARBA00025228"/>
    </source>
</evidence>
<keyword evidence="12 19" id="KW-1133">Transmembrane helix</keyword>
<evidence type="ECO:0000256" key="8">
    <source>
        <dbReference type="ARBA" id="ARBA00022573"/>
    </source>
</evidence>
<dbReference type="GO" id="GO:0009236">
    <property type="term" value="P:cobalamin biosynthetic process"/>
    <property type="evidence" value="ECO:0007669"/>
    <property type="project" value="UniProtKB-UniRule"/>
</dbReference>
<dbReference type="PANTHER" id="PTHR34148">
    <property type="entry name" value="ADENOSYLCOBINAMIDE-GDP RIBAZOLETRANSFERASE"/>
    <property type="match status" value="1"/>
</dbReference>
<comment type="subcellular location">
    <subcellularLocation>
        <location evidence="2 19">Cell membrane</location>
        <topology evidence="2 19">Multi-pass membrane protein</topology>
    </subcellularLocation>
</comment>
<accession>A0A977KTW3</accession>
<dbReference type="Proteomes" id="UP001065613">
    <property type="component" value="Chromosome"/>
</dbReference>
<keyword evidence="8 19" id="KW-0169">Cobalamin biosynthesis</keyword>